<dbReference type="NCBIfam" id="NF005149">
    <property type="entry name" value="PRK06620.1"/>
    <property type="match status" value="1"/>
</dbReference>
<feature type="domain" description="Hda lid" evidence="1">
    <location>
        <begin position="163"/>
        <end position="213"/>
    </location>
</feature>
<comment type="caution">
    <text evidence="2">The sequence shown here is derived from an EMBL/GenBank/DDBJ whole genome shotgun (WGS) entry which is preliminary data.</text>
</comment>
<dbReference type="GO" id="GO:0006270">
    <property type="term" value="P:DNA replication initiation"/>
    <property type="evidence" value="ECO:0007669"/>
    <property type="project" value="TreeGrafter"/>
</dbReference>
<evidence type="ECO:0000259" key="1">
    <source>
        <dbReference type="Pfam" id="PF22688"/>
    </source>
</evidence>
<name>A0A0F3QAW7_RICBE</name>
<keyword evidence="3" id="KW-1185">Reference proteome</keyword>
<evidence type="ECO:0000313" key="3">
    <source>
        <dbReference type="Proteomes" id="UP000033661"/>
    </source>
</evidence>
<dbReference type="GO" id="GO:0005886">
    <property type="term" value="C:plasma membrane"/>
    <property type="evidence" value="ECO:0007669"/>
    <property type="project" value="TreeGrafter"/>
</dbReference>
<evidence type="ECO:0000313" key="2">
    <source>
        <dbReference type="EMBL" id="KJV89397.1"/>
    </source>
</evidence>
<sequence>MQYIFPFNNSSKYHPEEFIVSESNALVYNALQNWQNSFGVNPYKLTLLIKGPASSGKTYLTKIWQNLSNAYIIKDIFFDDKILANHTAFIIEDIENWQETALLHLFNLINEKQKYLLLTSNNKGKNFTLPDLSSRINSILNVLLYPPDDELIKILIFKHFATSSVTISQIVIDFLLVNLPREYNRILEILEYINNFALTSKRKITIPLVKEALSFVNISY</sequence>
<dbReference type="SUPFAM" id="SSF52540">
    <property type="entry name" value="P-loop containing nucleoside triphosphate hydrolases"/>
    <property type="match status" value="1"/>
</dbReference>
<dbReference type="GO" id="GO:0003688">
    <property type="term" value="F:DNA replication origin binding"/>
    <property type="evidence" value="ECO:0007669"/>
    <property type="project" value="TreeGrafter"/>
</dbReference>
<dbReference type="EMBL" id="LAOI01000001">
    <property type="protein sequence ID" value="KJV89397.1"/>
    <property type="molecule type" value="Genomic_DNA"/>
</dbReference>
<dbReference type="Proteomes" id="UP000033661">
    <property type="component" value="Unassembled WGS sequence"/>
</dbReference>
<accession>A0A0F3QAW7</accession>
<protein>
    <submittedName>
        <fullName evidence="2">Bacterial dnaA family protein</fullName>
    </submittedName>
</protein>
<dbReference type="RefSeq" id="WP_011477208.1">
    <property type="nucleotide sequence ID" value="NZ_LAOI01000001.1"/>
</dbReference>
<dbReference type="PATRIC" id="fig|1359193.3.peg.357"/>
<dbReference type="Gene3D" id="1.10.8.60">
    <property type="match status" value="1"/>
</dbReference>
<dbReference type="Pfam" id="PF22688">
    <property type="entry name" value="Hda_lid"/>
    <property type="match status" value="1"/>
</dbReference>
<dbReference type="InterPro" id="IPR055199">
    <property type="entry name" value="Hda_lid"/>
</dbReference>
<dbReference type="InterPro" id="IPR027417">
    <property type="entry name" value="P-loop_NTPase"/>
</dbReference>
<dbReference type="PANTHER" id="PTHR30050:SF5">
    <property type="entry name" value="DNAA REGULATORY INACTIVATOR HDA"/>
    <property type="match status" value="1"/>
</dbReference>
<reference evidence="2 3" key="1">
    <citation type="submission" date="2015-02" db="EMBL/GenBank/DDBJ databases">
        <title>Genome Sequencing of Rickettsiales.</title>
        <authorList>
            <person name="Daugherty S.C."/>
            <person name="Su Q."/>
            <person name="Abolude K."/>
            <person name="Beier-Sexton M."/>
            <person name="Carlyon J.A."/>
            <person name="Carter R."/>
            <person name="Day N.P."/>
            <person name="Dumler S.J."/>
            <person name="Dyachenko V."/>
            <person name="Godinez A."/>
            <person name="Kurtti T.J."/>
            <person name="Lichay M."/>
            <person name="Mullins K.E."/>
            <person name="Ott S."/>
            <person name="Pappas-Brown V."/>
            <person name="Paris D.H."/>
            <person name="Patel P."/>
            <person name="Richards A.L."/>
            <person name="Sadzewicz L."/>
            <person name="Sears K."/>
            <person name="Seidman D."/>
            <person name="Sengamalay N."/>
            <person name="Stenos J."/>
            <person name="Tallon L.J."/>
            <person name="Vincent G."/>
            <person name="Fraser C.M."/>
            <person name="Munderloh U."/>
            <person name="Dunning-Hotopp J.C."/>
        </authorList>
    </citation>
    <scope>NUCLEOTIDE SEQUENCE [LARGE SCALE GENOMIC DNA]</scope>
    <source>
        <strain evidence="2 3">RML An4</strain>
    </source>
</reference>
<gene>
    <name evidence="2" type="ORF">RBEAN4_0374</name>
</gene>
<dbReference type="PANTHER" id="PTHR30050">
    <property type="entry name" value="CHROMOSOMAL REPLICATION INITIATOR PROTEIN DNAA"/>
    <property type="match status" value="1"/>
</dbReference>
<dbReference type="AlphaFoldDB" id="A0A0F3QAW7"/>
<organism evidence="2 3">
    <name type="scientific">Rickettsia bellii str. RML An4</name>
    <dbReference type="NCBI Taxonomy" id="1359193"/>
    <lineage>
        <taxon>Bacteria</taxon>
        <taxon>Pseudomonadati</taxon>
        <taxon>Pseudomonadota</taxon>
        <taxon>Alphaproteobacteria</taxon>
        <taxon>Rickettsiales</taxon>
        <taxon>Rickettsiaceae</taxon>
        <taxon>Rickettsieae</taxon>
        <taxon>Rickettsia</taxon>
        <taxon>belli group</taxon>
    </lineage>
</organism>
<proteinExistence type="predicted"/>
<dbReference type="Gene3D" id="3.40.50.300">
    <property type="entry name" value="P-loop containing nucleotide triphosphate hydrolases"/>
    <property type="match status" value="1"/>
</dbReference>